<dbReference type="EMBL" id="FN543104">
    <property type="protein sequence ID" value="CBA28198.1"/>
    <property type="molecule type" value="Genomic_DNA"/>
</dbReference>
<sequence>MPGAYAHITAVNKAKSLAREKLSKESLYALGTWFPFAELGCVSPDYPYLGGPGQGYWADQMHYKNTANLLRNGIDAVQKLHGVEREKATSWLLGVACHMTADMTIHPIVEGIVGPYEHNKAAHRLCEMHQDALIFSTLDLGDVGLTKHLNSGIASCCALDKGLMLDLTINQVWLQMLNATYSNPEKEGGPQARPDRWHAGFCTVLKGVGATTKLFPFARHVAANEGLMYPELSQLNKVYTENLKTPEGVMNYEDVFNQALANIILVWAGIDHALTSTNMSFLDGLEDWNLDTGRSVSTGKYVFWRN</sequence>
<evidence type="ECO:0000313" key="2">
    <source>
        <dbReference type="EMBL" id="CBA28198.1"/>
    </source>
</evidence>
<name>C9Y907_CURXX</name>
<reference evidence="2" key="1">
    <citation type="journal article" date="2010" name="Nature">
        <title>The dynamic genome of Hydra.</title>
        <authorList>
            <person name="Chapman J.A."/>
            <person name="Kirkness E.F."/>
            <person name="Simakov O."/>
            <person name="Hampson S.E."/>
            <person name="Mitros T."/>
            <person name="Weinmaier T."/>
            <person name="Rattei T."/>
            <person name="Balasubramanian P.G."/>
            <person name="Borman J."/>
            <person name="Busam D."/>
            <person name="Disbennett K."/>
            <person name="Pfannkoch C."/>
            <person name="Sumin N."/>
            <person name="Sutton G."/>
            <person name="Viswanathan L."/>
            <person name="Walenz B."/>
            <person name="Goodstein D.M."/>
            <person name="Hellsten U."/>
            <person name="Kawashima T."/>
            <person name="Prochnik S.E."/>
            <person name="Putnam N.H."/>
            <person name="Shu S."/>
            <person name="Blumberg B."/>
            <person name="Dana C.E."/>
            <person name="Gee L."/>
            <person name="Kibler D.F."/>
            <person name="Law L."/>
            <person name="Lindgens D."/>
            <person name="Martinez D.E."/>
            <person name="Peng J."/>
            <person name="Wigge P.A."/>
            <person name="Bertulat B."/>
            <person name="Guder C."/>
            <person name="Nakamura Y."/>
            <person name="Ozbek S."/>
            <person name="Watanabe H."/>
            <person name="Khalturin K."/>
            <person name="Hemmrich G."/>
            <person name="Franke A."/>
            <person name="Augustin R."/>
            <person name="Fraune S."/>
            <person name="Hayakawa E."/>
            <person name="Hayakawa S."/>
            <person name="Hirose M."/>
            <person name="Hwang J."/>
            <person name="Ikeo K."/>
            <person name="Nishimiya-Fujisawa C."/>
            <person name="Ogura A."/>
            <person name="Takahashi T."/>
            <person name="Steinmetz P.R."/>
            <person name="Zhang X."/>
            <person name="Aufschnaiter R."/>
            <person name="Eder M.K."/>
            <person name="Gorny A.K."/>
            <person name="Salvenmoser W."/>
            <person name="Heimberg A.M."/>
            <person name="Wheeler B.M."/>
            <person name="Peterson K.J."/>
            <person name="Boettger A."/>
            <person name="Tischler P."/>
            <person name="Wolf A."/>
            <person name="Gojobori T."/>
            <person name="Remington K.A."/>
            <person name="Strausberg R.L."/>
            <person name="Venter J."/>
            <person name="Technau U."/>
            <person name="Hobmayer B."/>
            <person name="Bosch T.C."/>
            <person name="Holstein T.W."/>
            <person name="Fujisawa T."/>
            <person name="Bode H.R."/>
            <person name="David C.N."/>
            <person name="Rokhsar D.S."/>
            <person name="Steele R.E."/>
        </authorList>
    </citation>
    <scope>NUCLEOTIDE SEQUENCE</scope>
</reference>
<accession>C9Y907</accession>
<feature type="domain" description="Phospholipase C/D" evidence="1">
    <location>
        <begin position="7"/>
        <end position="182"/>
    </location>
</feature>
<gene>
    <name evidence="2" type="ORF">Csp_A06080</name>
</gene>
<protein>
    <recommendedName>
        <fullName evidence="1">Phospholipase C/D domain-containing protein</fullName>
    </recommendedName>
</protein>
<dbReference type="AlphaFoldDB" id="C9Y907"/>
<proteinExistence type="predicted"/>
<dbReference type="Pfam" id="PF00882">
    <property type="entry name" value="Zn_dep_PLPC"/>
    <property type="match status" value="1"/>
</dbReference>
<organism evidence="2">
    <name type="scientific">Curvibacter symbiont subsp. Hydra magnipapillata</name>
    <dbReference type="NCBI Taxonomy" id="667019"/>
    <lineage>
        <taxon>Bacteria</taxon>
        <taxon>Pseudomonadati</taxon>
        <taxon>Pseudomonadota</taxon>
        <taxon>Betaproteobacteria</taxon>
        <taxon>Burkholderiales</taxon>
        <taxon>Comamonadaceae</taxon>
        <taxon>Curvibacter</taxon>
    </lineage>
</organism>
<evidence type="ECO:0000259" key="1">
    <source>
        <dbReference type="Pfam" id="PF00882"/>
    </source>
</evidence>
<dbReference type="InterPro" id="IPR029002">
    <property type="entry name" value="PLPC/GPLD1"/>
</dbReference>